<organism evidence="1 2">
    <name type="scientific">Tanacetum coccineum</name>
    <dbReference type="NCBI Taxonomy" id="301880"/>
    <lineage>
        <taxon>Eukaryota</taxon>
        <taxon>Viridiplantae</taxon>
        <taxon>Streptophyta</taxon>
        <taxon>Embryophyta</taxon>
        <taxon>Tracheophyta</taxon>
        <taxon>Spermatophyta</taxon>
        <taxon>Magnoliopsida</taxon>
        <taxon>eudicotyledons</taxon>
        <taxon>Gunneridae</taxon>
        <taxon>Pentapetalae</taxon>
        <taxon>asterids</taxon>
        <taxon>campanulids</taxon>
        <taxon>Asterales</taxon>
        <taxon>Asteraceae</taxon>
        <taxon>Asteroideae</taxon>
        <taxon>Anthemideae</taxon>
        <taxon>Anthemidinae</taxon>
        <taxon>Tanacetum</taxon>
    </lineage>
</organism>
<protein>
    <submittedName>
        <fullName evidence="1">Uncharacterized protein</fullName>
    </submittedName>
</protein>
<comment type="caution">
    <text evidence="1">The sequence shown here is derived from an EMBL/GenBank/DDBJ whole genome shotgun (WGS) entry which is preliminary data.</text>
</comment>
<evidence type="ECO:0000313" key="2">
    <source>
        <dbReference type="Proteomes" id="UP001151760"/>
    </source>
</evidence>
<evidence type="ECO:0000313" key="1">
    <source>
        <dbReference type="EMBL" id="GJT27085.1"/>
    </source>
</evidence>
<proteinExistence type="predicted"/>
<dbReference type="EMBL" id="BQNB010014347">
    <property type="protein sequence ID" value="GJT27085.1"/>
    <property type="molecule type" value="Genomic_DNA"/>
</dbReference>
<sequence length="88" mass="9596">MEILLELTSNKLMVVRLRLASSLIPCCLLSDAPVMRTASAAVKPCQGDSSEFYLITGNIYTDQRGTVVIATIFDEVAKTLSSISVDYH</sequence>
<name>A0ABQ5CK66_9ASTR</name>
<dbReference type="Proteomes" id="UP001151760">
    <property type="component" value="Unassembled WGS sequence"/>
</dbReference>
<reference evidence="1" key="2">
    <citation type="submission" date="2022-01" db="EMBL/GenBank/DDBJ databases">
        <authorList>
            <person name="Yamashiro T."/>
            <person name="Shiraishi A."/>
            <person name="Satake H."/>
            <person name="Nakayama K."/>
        </authorList>
    </citation>
    <scope>NUCLEOTIDE SEQUENCE</scope>
</reference>
<accession>A0ABQ5CK66</accession>
<gene>
    <name evidence="1" type="ORF">Tco_0907360</name>
</gene>
<keyword evidence="2" id="KW-1185">Reference proteome</keyword>
<reference evidence="1" key="1">
    <citation type="journal article" date="2022" name="Int. J. Mol. Sci.">
        <title>Draft Genome of Tanacetum Coccineum: Genomic Comparison of Closely Related Tanacetum-Family Plants.</title>
        <authorList>
            <person name="Yamashiro T."/>
            <person name="Shiraishi A."/>
            <person name="Nakayama K."/>
            <person name="Satake H."/>
        </authorList>
    </citation>
    <scope>NUCLEOTIDE SEQUENCE</scope>
</reference>